<reference evidence="2 3" key="1">
    <citation type="journal article" date="2010" name="Nature">
        <title>The Ectocarpus genome and the independent evolution of multicellularity in brown algae.</title>
        <authorList>
            <person name="Cock J.M."/>
            <person name="Sterck L."/>
            <person name="Rouze P."/>
            <person name="Scornet D."/>
            <person name="Allen A.E."/>
            <person name="Amoutzias G."/>
            <person name="Anthouard V."/>
            <person name="Artiguenave F."/>
            <person name="Aury J.M."/>
            <person name="Badger J.H."/>
            <person name="Beszteri B."/>
            <person name="Billiau K."/>
            <person name="Bonnet E."/>
            <person name="Bothwell J.H."/>
            <person name="Bowler C."/>
            <person name="Boyen C."/>
            <person name="Brownlee C."/>
            <person name="Carrano C.J."/>
            <person name="Charrier B."/>
            <person name="Cho G.Y."/>
            <person name="Coelho S.M."/>
            <person name="Collen J."/>
            <person name="Corre E."/>
            <person name="Da Silva C."/>
            <person name="Delage L."/>
            <person name="Delaroque N."/>
            <person name="Dittami S.M."/>
            <person name="Doulbeau S."/>
            <person name="Elias M."/>
            <person name="Farnham G."/>
            <person name="Gachon C.M."/>
            <person name="Gschloessl B."/>
            <person name="Heesch S."/>
            <person name="Jabbari K."/>
            <person name="Jubin C."/>
            <person name="Kawai H."/>
            <person name="Kimura K."/>
            <person name="Kloareg B."/>
            <person name="Kupper F.C."/>
            <person name="Lang D."/>
            <person name="Le Bail A."/>
            <person name="Leblanc C."/>
            <person name="Lerouge P."/>
            <person name="Lohr M."/>
            <person name="Lopez P.J."/>
            <person name="Martens C."/>
            <person name="Maumus F."/>
            <person name="Michel G."/>
            <person name="Miranda-Saavedra D."/>
            <person name="Morales J."/>
            <person name="Moreau H."/>
            <person name="Motomura T."/>
            <person name="Nagasato C."/>
            <person name="Napoli C.A."/>
            <person name="Nelson D.R."/>
            <person name="Nyvall-Collen P."/>
            <person name="Peters A.F."/>
            <person name="Pommier C."/>
            <person name="Potin P."/>
            <person name="Poulain J."/>
            <person name="Quesneville H."/>
            <person name="Read B."/>
            <person name="Rensing S.A."/>
            <person name="Ritter A."/>
            <person name="Rousvoal S."/>
            <person name="Samanta M."/>
            <person name="Samson G."/>
            <person name="Schroeder D.C."/>
            <person name="Segurens B."/>
            <person name="Strittmatter M."/>
            <person name="Tonon T."/>
            <person name="Tregear J.W."/>
            <person name="Valentin K."/>
            <person name="von Dassow P."/>
            <person name="Yamagishi T."/>
            <person name="Van de Peer Y."/>
            <person name="Wincker P."/>
        </authorList>
    </citation>
    <scope>NUCLEOTIDE SEQUENCE [LARGE SCALE GENOMIC DNA]</scope>
    <source>
        <strain evidence="3">Ec32 / CCAP1310/4</strain>
    </source>
</reference>
<keyword evidence="1" id="KW-0732">Signal</keyword>
<dbReference type="EMBL" id="FN648796">
    <property type="protein sequence ID" value="CBJ27179.1"/>
    <property type="molecule type" value="Genomic_DNA"/>
</dbReference>
<name>D7G4T6_ECTSI</name>
<dbReference type="InParanoid" id="D7G4T6"/>
<dbReference type="Proteomes" id="UP000002630">
    <property type="component" value="Linkage Group LG08"/>
</dbReference>
<feature type="signal peptide" evidence="1">
    <location>
        <begin position="1"/>
        <end position="17"/>
    </location>
</feature>
<evidence type="ECO:0000256" key="1">
    <source>
        <dbReference type="SAM" id="SignalP"/>
    </source>
</evidence>
<sequence length="199" mass="21616">MAAVLASCVFLSLPCSGFIVVPANSSPLSAYRRAAVRPPASSSRRLARCEGGSWVGERPAAVNAIALQATTDDNSEQAREQPTQEASLAAARQEAARSKQLNIACNDVVRTILDGNPTNEKERAEALRQRLISQKDDLVSPEDDMSALFFDNLLLVCEHELHPDIGILRGQYGKAWNTILHYVEDAGWQLTDPPFSISG</sequence>
<proteinExistence type="predicted"/>
<organism evidence="2 3">
    <name type="scientific">Ectocarpus siliculosus</name>
    <name type="common">Brown alga</name>
    <name type="synonym">Conferva siliculosa</name>
    <dbReference type="NCBI Taxonomy" id="2880"/>
    <lineage>
        <taxon>Eukaryota</taxon>
        <taxon>Sar</taxon>
        <taxon>Stramenopiles</taxon>
        <taxon>Ochrophyta</taxon>
        <taxon>PX clade</taxon>
        <taxon>Phaeophyceae</taxon>
        <taxon>Ectocarpales</taxon>
        <taxon>Ectocarpaceae</taxon>
        <taxon>Ectocarpus</taxon>
    </lineage>
</organism>
<gene>
    <name evidence="2" type="primary">SecB</name>
    <name evidence="2" type="ORF">Esi_0058_0077</name>
</gene>
<dbReference type="EMBL" id="FN649733">
    <property type="protein sequence ID" value="CBJ27179.1"/>
    <property type="molecule type" value="Genomic_DNA"/>
</dbReference>
<evidence type="ECO:0000313" key="3">
    <source>
        <dbReference type="Proteomes" id="UP000002630"/>
    </source>
</evidence>
<feature type="chain" id="PRO_5003096188" evidence="1">
    <location>
        <begin position="18"/>
        <end position="199"/>
    </location>
</feature>
<evidence type="ECO:0000313" key="2">
    <source>
        <dbReference type="EMBL" id="CBJ27179.1"/>
    </source>
</evidence>
<keyword evidence="3" id="KW-1185">Reference proteome</keyword>
<accession>D7G4T6</accession>
<dbReference type="OrthoDB" id="10318149at2759"/>
<dbReference type="AlphaFoldDB" id="D7G4T6"/>
<protein>
    <submittedName>
        <fullName evidence="2">Plastid protein-export protein secB, putative</fullName>
    </submittedName>
</protein>